<dbReference type="Gramene" id="EES12635">
    <property type="protein sequence ID" value="EES12635"/>
    <property type="gene ID" value="SORBI_3006G175600"/>
</dbReference>
<sequence>MATTVTGDILPQAWLWIHGGGLPMDLVWRRRLPDAAAAATSMASPASPKELRAVSRSSRPR</sequence>
<evidence type="ECO:0000256" key="1">
    <source>
        <dbReference type="SAM" id="MobiDB-lite"/>
    </source>
</evidence>
<dbReference type="Proteomes" id="UP000807115">
    <property type="component" value="Chromosome 6"/>
</dbReference>
<name>A0A921QTF2_SORBI</name>
<reference evidence="2" key="2">
    <citation type="submission" date="2020-10" db="EMBL/GenBank/DDBJ databases">
        <authorList>
            <person name="Cooper E.A."/>
            <person name="Brenton Z.W."/>
            <person name="Flinn B.S."/>
            <person name="Jenkins J."/>
            <person name="Shu S."/>
            <person name="Flowers D."/>
            <person name="Luo F."/>
            <person name="Wang Y."/>
            <person name="Xia P."/>
            <person name="Barry K."/>
            <person name="Daum C."/>
            <person name="Lipzen A."/>
            <person name="Yoshinaga Y."/>
            <person name="Schmutz J."/>
            <person name="Saski C."/>
            <person name="Vermerris W."/>
            <person name="Kresovich S."/>
        </authorList>
    </citation>
    <scope>NUCLEOTIDE SEQUENCE</scope>
</reference>
<feature type="region of interest" description="Disordered" evidence="1">
    <location>
        <begin position="38"/>
        <end position="61"/>
    </location>
</feature>
<gene>
    <name evidence="2" type="ORF">BDA96_06G192100</name>
</gene>
<accession>A0A921QTF2</accession>
<evidence type="ECO:0000313" key="3">
    <source>
        <dbReference type="Proteomes" id="UP000807115"/>
    </source>
</evidence>
<reference evidence="2" key="1">
    <citation type="journal article" date="2019" name="BMC Genomics">
        <title>A new reference genome for Sorghum bicolor reveals high levels of sequence similarity between sweet and grain genotypes: implications for the genetics of sugar metabolism.</title>
        <authorList>
            <person name="Cooper E.A."/>
            <person name="Brenton Z.W."/>
            <person name="Flinn B.S."/>
            <person name="Jenkins J."/>
            <person name="Shu S."/>
            <person name="Flowers D."/>
            <person name="Luo F."/>
            <person name="Wang Y."/>
            <person name="Xia P."/>
            <person name="Barry K."/>
            <person name="Daum C."/>
            <person name="Lipzen A."/>
            <person name="Yoshinaga Y."/>
            <person name="Schmutz J."/>
            <person name="Saski C."/>
            <person name="Vermerris W."/>
            <person name="Kresovich S."/>
        </authorList>
    </citation>
    <scope>NUCLEOTIDE SEQUENCE</scope>
</reference>
<evidence type="ECO:0000313" key="2">
    <source>
        <dbReference type="EMBL" id="KAG0526970.1"/>
    </source>
</evidence>
<dbReference type="EMBL" id="CM027685">
    <property type="protein sequence ID" value="KAG0526970.1"/>
    <property type="molecule type" value="Genomic_DNA"/>
</dbReference>
<feature type="compositionally biased region" description="Low complexity" evidence="1">
    <location>
        <begin position="38"/>
        <end position="48"/>
    </location>
</feature>
<protein>
    <submittedName>
        <fullName evidence="2">Uncharacterized protein</fullName>
    </submittedName>
</protein>
<organism evidence="2 3">
    <name type="scientific">Sorghum bicolor</name>
    <name type="common">Sorghum</name>
    <name type="synonym">Sorghum vulgare</name>
    <dbReference type="NCBI Taxonomy" id="4558"/>
    <lineage>
        <taxon>Eukaryota</taxon>
        <taxon>Viridiplantae</taxon>
        <taxon>Streptophyta</taxon>
        <taxon>Embryophyta</taxon>
        <taxon>Tracheophyta</taxon>
        <taxon>Spermatophyta</taxon>
        <taxon>Magnoliopsida</taxon>
        <taxon>Liliopsida</taxon>
        <taxon>Poales</taxon>
        <taxon>Poaceae</taxon>
        <taxon>PACMAD clade</taxon>
        <taxon>Panicoideae</taxon>
        <taxon>Andropogonodae</taxon>
        <taxon>Andropogoneae</taxon>
        <taxon>Sorghinae</taxon>
        <taxon>Sorghum</taxon>
    </lineage>
</organism>
<dbReference type="AlphaFoldDB" id="A0A921QTF2"/>
<proteinExistence type="predicted"/>
<comment type="caution">
    <text evidence="2">The sequence shown here is derived from an EMBL/GenBank/DDBJ whole genome shotgun (WGS) entry which is preliminary data.</text>
</comment>